<evidence type="ECO:0000313" key="9">
    <source>
        <dbReference type="EMBL" id="ORZ22432.1"/>
    </source>
</evidence>
<dbReference type="AlphaFoldDB" id="A0A1X2IUJ1"/>
<evidence type="ECO:0000256" key="1">
    <source>
        <dbReference type="ARBA" id="ARBA00022723"/>
    </source>
</evidence>
<evidence type="ECO:0000256" key="6">
    <source>
        <dbReference type="ARBA" id="ARBA00023242"/>
    </source>
</evidence>
<feature type="compositionally biased region" description="Low complexity" evidence="7">
    <location>
        <begin position="647"/>
        <end position="672"/>
    </location>
</feature>
<dbReference type="InterPro" id="IPR007219">
    <property type="entry name" value="XnlR_reg_dom"/>
</dbReference>
<dbReference type="OrthoDB" id="39175at2759"/>
<keyword evidence="4" id="KW-0238">DNA-binding</keyword>
<proteinExistence type="predicted"/>
<dbReference type="CDD" id="cd12148">
    <property type="entry name" value="fungal_TF_MHR"/>
    <property type="match status" value="1"/>
</dbReference>
<feature type="compositionally biased region" description="Polar residues" evidence="7">
    <location>
        <begin position="505"/>
        <end position="514"/>
    </location>
</feature>
<protein>
    <submittedName>
        <fullName evidence="9">Fungal-specific transcription factor domain-domain-containing protein</fullName>
    </submittedName>
</protein>
<feature type="compositionally biased region" description="Polar residues" evidence="7">
    <location>
        <begin position="484"/>
        <end position="494"/>
    </location>
</feature>
<evidence type="ECO:0000256" key="4">
    <source>
        <dbReference type="ARBA" id="ARBA00023125"/>
    </source>
</evidence>
<reference evidence="9 10" key="1">
    <citation type="submission" date="2016-07" db="EMBL/GenBank/DDBJ databases">
        <title>Pervasive Adenine N6-methylation of Active Genes in Fungi.</title>
        <authorList>
            <consortium name="DOE Joint Genome Institute"/>
            <person name="Mondo S.J."/>
            <person name="Dannebaum R.O."/>
            <person name="Kuo R.C."/>
            <person name="Labutti K."/>
            <person name="Haridas S."/>
            <person name="Kuo A."/>
            <person name="Salamov A."/>
            <person name="Ahrendt S.R."/>
            <person name="Lipzen A."/>
            <person name="Sullivan W."/>
            <person name="Andreopoulos W.B."/>
            <person name="Clum A."/>
            <person name="Lindquist E."/>
            <person name="Daum C."/>
            <person name="Ramamoorthy G.K."/>
            <person name="Gryganskyi A."/>
            <person name="Culley D."/>
            <person name="Magnuson J.K."/>
            <person name="James T.Y."/>
            <person name="O'Malley M.A."/>
            <person name="Stajich J.E."/>
            <person name="Spatafora J.W."/>
            <person name="Visel A."/>
            <person name="Grigoriev I.V."/>
        </authorList>
    </citation>
    <scope>NUCLEOTIDE SEQUENCE [LARGE SCALE GENOMIC DNA]</scope>
    <source>
        <strain evidence="9 10">NRRL 1336</strain>
    </source>
</reference>
<dbReference type="GO" id="GO:0003677">
    <property type="term" value="F:DNA binding"/>
    <property type="evidence" value="ECO:0007669"/>
    <property type="project" value="UniProtKB-KW"/>
</dbReference>
<dbReference type="STRING" id="90262.A0A1X2IUJ1"/>
<dbReference type="EMBL" id="MCGE01000004">
    <property type="protein sequence ID" value="ORZ22432.1"/>
    <property type="molecule type" value="Genomic_DNA"/>
</dbReference>
<evidence type="ECO:0000256" key="2">
    <source>
        <dbReference type="ARBA" id="ARBA00022833"/>
    </source>
</evidence>
<feature type="region of interest" description="Disordered" evidence="7">
    <location>
        <begin position="471"/>
        <end position="548"/>
    </location>
</feature>
<dbReference type="SMART" id="SM00906">
    <property type="entry name" value="Fungal_trans"/>
    <property type="match status" value="1"/>
</dbReference>
<evidence type="ECO:0000313" key="10">
    <source>
        <dbReference type="Proteomes" id="UP000193560"/>
    </source>
</evidence>
<evidence type="ECO:0000256" key="5">
    <source>
        <dbReference type="ARBA" id="ARBA00023163"/>
    </source>
</evidence>
<evidence type="ECO:0000256" key="7">
    <source>
        <dbReference type="SAM" id="MobiDB-lite"/>
    </source>
</evidence>
<keyword evidence="6" id="KW-0539">Nucleus</keyword>
<evidence type="ECO:0000256" key="3">
    <source>
        <dbReference type="ARBA" id="ARBA00023015"/>
    </source>
</evidence>
<keyword evidence="3" id="KW-0805">Transcription regulation</keyword>
<keyword evidence="10" id="KW-1185">Reference proteome</keyword>
<dbReference type="Pfam" id="PF04082">
    <property type="entry name" value="Fungal_trans"/>
    <property type="match status" value="1"/>
</dbReference>
<keyword evidence="5" id="KW-0804">Transcription</keyword>
<feature type="region of interest" description="Disordered" evidence="7">
    <location>
        <begin position="640"/>
        <end position="672"/>
    </location>
</feature>
<name>A0A1X2IUJ1_9FUNG</name>
<dbReference type="PANTHER" id="PTHR31313">
    <property type="entry name" value="TY1 ENHANCER ACTIVATOR"/>
    <property type="match status" value="1"/>
</dbReference>
<keyword evidence="2" id="KW-0862">Zinc</keyword>
<dbReference type="Proteomes" id="UP000193560">
    <property type="component" value="Unassembled WGS sequence"/>
</dbReference>
<evidence type="ECO:0000259" key="8">
    <source>
        <dbReference type="SMART" id="SM00906"/>
    </source>
</evidence>
<dbReference type="PANTHER" id="PTHR31313:SF78">
    <property type="entry name" value="TRANSCRIPTION FACTOR DOMAIN-CONTAINING PROTEIN"/>
    <property type="match status" value="1"/>
</dbReference>
<comment type="caution">
    <text evidence="9">The sequence shown here is derived from an EMBL/GenBank/DDBJ whole genome shotgun (WGS) entry which is preliminary data.</text>
</comment>
<accession>A0A1X2IUJ1</accession>
<feature type="compositionally biased region" description="Low complexity" evidence="7">
    <location>
        <begin position="515"/>
        <end position="525"/>
    </location>
</feature>
<feature type="domain" description="Xylanolytic transcriptional activator regulatory" evidence="8">
    <location>
        <begin position="168"/>
        <end position="241"/>
    </location>
</feature>
<keyword evidence="1" id="KW-0479">Metal-binding</keyword>
<gene>
    <name evidence="9" type="ORF">BCR42DRAFT_320367</name>
</gene>
<dbReference type="GO" id="GO:0006351">
    <property type="term" value="P:DNA-templated transcription"/>
    <property type="evidence" value="ECO:0007669"/>
    <property type="project" value="InterPro"/>
</dbReference>
<dbReference type="InterPro" id="IPR051615">
    <property type="entry name" value="Transcr_Regulatory_Elem"/>
</dbReference>
<organism evidence="9 10">
    <name type="scientific">Absidia repens</name>
    <dbReference type="NCBI Taxonomy" id="90262"/>
    <lineage>
        <taxon>Eukaryota</taxon>
        <taxon>Fungi</taxon>
        <taxon>Fungi incertae sedis</taxon>
        <taxon>Mucoromycota</taxon>
        <taxon>Mucoromycotina</taxon>
        <taxon>Mucoromycetes</taxon>
        <taxon>Mucorales</taxon>
        <taxon>Cunninghamellaceae</taxon>
        <taxon>Absidia</taxon>
    </lineage>
</organism>
<dbReference type="GO" id="GO:0008270">
    <property type="term" value="F:zinc ion binding"/>
    <property type="evidence" value="ECO:0007669"/>
    <property type="project" value="InterPro"/>
</dbReference>
<sequence length="672" mass="75193">MDDGGHVRYLGRSSGFYLLQGSRTYQNGVFRFSGYGPKTTSSSHKSDHHVNPLAVPPIDLSEHLMDLYFQHFYPMLPLFYKRQLTCSMNSDEPPSPLLLNSIYAIASRISSDPRVRSDPTSQTTAGDIFFERAKCLLDDYYDVPTISTVQSLLLLSSHQQGTLKFARAWLYSGMAFRMALDLGLHRNCDHWQISSEEKEQRKRVFWSCFIMDRLTAAIYGRTLCFDERDIDVPFPSGDDDEPIETDTNRPSPRILDIFINCIKISDIMGHVLKNIYYTRAHHFANGQYTHSLTSLHQQLTSWIDNLPPSLQYMLPDTEIGETAPDPPLVVGQLHMIYYTTMILLHRSFIPGSSKTTTESHSPSSSYDFCVSGARSILNIINIMRGENHLKCVLNSSVYFAFTAGIIFIKMASSSEEFEFAFDAKVNVNKIMRSLDAMEETWPNASRCRIILGELAGLTDINLEDNKYVPRKIGKPAKPPPAISVPNSPEPSSLDYSYADDKMKNTGLSDQQHVPTATLSTSSTASNHLDDHQLFPSSQRDQHPYSMNAPIKPTADPFAAPDSVMTPHGQSQAKADPFGAAFSGVPTSLDVEAWDQYFAHHLFSTTSSQQIFNGNGKDFLIPSNDMSSTSHHPQLQEYAYPHPNEHYTTTAQPTSTSSSPLPSSTTVISNMNK</sequence>